<dbReference type="InterPro" id="IPR013083">
    <property type="entry name" value="Znf_RING/FYVE/PHD"/>
</dbReference>
<reference evidence="10 11" key="1">
    <citation type="journal article" date="2013" name="Proc. Natl. Acad. Sci. U.S.A.">
        <title>Fine-scale variation in meiotic recombination in Mimulus inferred from population shotgun sequencing.</title>
        <authorList>
            <person name="Hellsten U."/>
            <person name="Wright K.M."/>
            <person name="Jenkins J."/>
            <person name="Shu S."/>
            <person name="Yuan Y."/>
            <person name="Wessler S.R."/>
            <person name="Schmutz J."/>
            <person name="Willis J.H."/>
            <person name="Rokhsar D.S."/>
        </authorList>
    </citation>
    <scope>NUCLEOTIDE SEQUENCE [LARGE SCALE GENOMIC DNA]</scope>
    <source>
        <strain evidence="11">cv. DUN x IM62</strain>
    </source>
</reference>
<evidence type="ECO:0000256" key="6">
    <source>
        <dbReference type="ARBA" id="ARBA00022786"/>
    </source>
</evidence>
<dbReference type="AlphaFoldDB" id="A0A022Q359"/>
<gene>
    <name evidence="10" type="ORF">MIMGU_mgv1a021818mg</name>
</gene>
<name>A0A022Q359_ERYGU</name>
<dbReference type="Gene3D" id="3.30.40.10">
    <property type="entry name" value="Zinc/RING finger domain, C3HC4 (zinc finger)"/>
    <property type="match status" value="1"/>
</dbReference>
<organism evidence="10 11">
    <name type="scientific">Erythranthe guttata</name>
    <name type="common">Yellow monkey flower</name>
    <name type="synonym">Mimulus guttatus</name>
    <dbReference type="NCBI Taxonomy" id="4155"/>
    <lineage>
        <taxon>Eukaryota</taxon>
        <taxon>Viridiplantae</taxon>
        <taxon>Streptophyta</taxon>
        <taxon>Embryophyta</taxon>
        <taxon>Tracheophyta</taxon>
        <taxon>Spermatophyta</taxon>
        <taxon>Magnoliopsida</taxon>
        <taxon>eudicotyledons</taxon>
        <taxon>Gunneridae</taxon>
        <taxon>Pentapetalae</taxon>
        <taxon>asterids</taxon>
        <taxon>lamiids</taxon>
        <taxon>Lamiales</taxon>
        <taxon>Phrymaceae</taxon>
        <taxon>Erythranthe</taxon>
    </lineage>
</organism>
<dbReference type="EMBL" id="KI632182">
    <property type="protein sequence ID" value="EYU23097.1"/>
    <property type="molecule type" value="Genomic_DNA"/>
</dbReference>
<evidence type="ECO:0000256" key="7">
    <source>
        <dbReference type="ARBA" id="ARBA00022833"/>
    </source>
</evidence>
<dbReference type="Pfam" id="PF13639">
    <property type="entry name" value="zf-RING_2"/>
    <property type="match status" value="1"/>
</dbReference>
<dbReference type="PANTHER" id="PTHR22937:SF163">
    <property type="entry name" value="RING-TYPE E3 UBIQUITIN TRANSFERASE"/>
    <property type="match status" value="1"/>
</dbReference>
<keyword evidence="5 8" id="KW-0863">Zinc-finger</keyword>
<keyword evidence="6" id="KW-0833">Ubl conjugation pathway</keyword>
<keyword evidence="11" id="KW-1185">Reference proteome</keyword>
<comment type="catalytic activity">
    <reaction evidence="1">
        <text>S-ubiquitinyl-[E2 ubiquitin-conjugating enzyme]-L-cysteine + [acceptor protein]-L-lysine = [E2 ubiquitin-conjugating enzyme]-L-cysteine + N(6)-ubiquitinyl-[acceptor protein]-L-lysine.</text>
        <dbReference type="EC" id="2.3.2.27"/>
    </reaction>
</comment>
<dbReference type="InterPro" id="IPR001841">
    <property type="entry name" value="Znf_RING"/>
</dbReference>
<dbReference type="PANTHER" id="PTHR22937">
    <property type="entry name" value="E3 UBIQUITIN-PROTEIN LIGASE RNF165"/>
    <property type="match status" value="1"/>
</dbReference>
<dbReference type="SMART" id="SM00184">
    <property type="entry name" value="RING"/>
    <property type="match status" value="1"/>
</dbReference>
<dbReference type="GO" id="GO:0061630">
    <property type="term" value="F:ubiquitin protein ligase activity"/>
    <property type="evidence" value="ECO:0000318"/>
    <property type="project" value="GO_Central"/>
</dbReference>
<evidence type="ECO:0000256" key="4">
    <source>
        <dbReference type="ARBA" id="ARBA00022723"/>
    </source>
</evidence>
<dbReference type="GO" id="GO:0008270">
    <property type="term" value="F:zinc ion binding"/>
    <property type="evidence" value="ECO:0007669"/>
    <property type="project" value="UniProtKB-KW"/>
</dbReference>
<feature type="non-terminal residue" evidence="10">
    <location>
        <position position="1"/>
    </location>
</feature>
<dbReference type="InterPro" id="IPR045191">
    <property type="entry name" value="MBR1/2-like"/>
</dbReference>
<evidence type="ECO:0000259" key="9">
    <source>
        <dbReference type="PROSITE" id="PS50089"/>
    </source>
</evidence>
<evidence type="ECO:0000256" key="8">
    <source>
        <dbReference type="PROSITE-ProRule" id="PRU00175"/>
    </source>
</evidence>
<feature type="domain" description="RING-type" evidence="9">
    <location>
        <begin position="138"/>
        <end position="181"/>
    </location>
</feature>
<sequence length="188" mass="21361">PPPPPPAAADVPQTPDQLQEIMRRRLHAHMVPVVLIPVDQPGFIPNYPRFDPSSLSHQIEDDYYYDSLFFDENDENLIRFLDEEEGGGNTMTFGGNNIVELSEETMVAQLSEETIVKNLRTRASSMEINDVDYEQEVCVVCLDDLFGENEKVIATLGCGHVYHVECIKNWLLRKNECPMCKSKALVFD</sequence>
<dbReference type="PROSITE" id="PS50089">
    <property type="entry name" value="ZF_RING_2"/>
    <property type="match status" value="1"/>
</dbReference>
<dbReference type="PhylomeDB" id="A0A022Q359"/>
<evidence type="ECO:0000256" key="2">
    <source>
        <dbReference type="ARBA" id="ARBA00012483"/>
    </source>
</evidence>
<proteinExistence type="predicted"/>
<dbReference type="EC" id="2.3.2.27" evidence="2"/>
<evidence type="ECO:0000313" key="11">
    <source>
        <dbReference type="Proteomes" id="UP000030748"/>
    </source>
</evidence>
<dbReference type="SUPFAM" id="SSF57850">
    <property type="entry name" value="RING/U-box"/>
    <property type="match status" value="1"/>
</dbReference>
<evidence type="ECO:0000256" key="3">
    <source>
        <dbReference type="ARBA" id="ARBA00022679"/>
    </source>
</evidence>
<keyword evidence="4" id="KW-0479">Metal-binding</keyword>
<evidence type="ECO:0000256" key="5">
    <source>
        <dbReference type="ARBA" id="ARBA00022771"/>
    </source>
</evidence>
<dbReference type="Proteomes" id="UP000030748">
    <property type="component" value="Unassembled WGS sequence"/>
</dbReference>
<keyword evidence="7" id="KW-0862">Zinc</keyword>
<evidence type="ECO:0000256" key="1">
    <source>
        <dbReference type="ARBA" id="ARBA00000900"/>
    </source>
</evidence>
<evidence type="ECO:0000313" key="10">
    <source>
        <dbReference type="EMBL" id="EYU23097.1"/>
    </source>
</evidence>
<protein>
    <recommendedName>
        <fullName evidence="2">RING-type E3 ubiquitin transferase</fullName>
        <ecNumber evidence="2">2.3.2.27</ecNumber>
    </recommendedName>
</protein>
<accession>A0A022Q359</accession>
<keyword evidence="3" id="KW-0808">Transferase</keyword>
<dbReference type="eggNOG" id="KOG0800">
    <property type="taxonomic scope" value="Eukaryota"/>
</dbReference>